<feature type="region of interest" description="Disordered" evidence="1">
    <location>
        <begin position="219"/>
        <end position="265"/>
    </location>
</feature>
<keyword evidence="2" id="KW-0732">Signal</keyword>
<feature type="non-terminal residue" evidence="3">
    <location>
        <position position="852"/>
    </location>
</feature>
<sequence length="852" mass="92581">MVLASLAFFLLCPPALSPVYGQEADTVATEQEATSEDVQAEEVPSEEVPSENVEAAVDSEGKADDAGSGDAGADKTESDNIESAETESSAAAVKHMKADHPLATSQWRRRKPRWIAVYGSQLADMIPQSFRPISIEDLTAALRDAPQSALRVSPAPVQHVVVVARVQDNHLLSERSTLLLPGSIADPDAEQSNQENPSTMMQRYRLGPLNLSLIDSNEGREDAASVDDISIDDSDVDDTDSEQVDADAENIDGEVDSQDPVTSSLGDRALRPRIVSDVSGDCFALGRPGEKIDFRWTARCTHVARGRRWQLRLPEATVTRFWINVQASETIEVDGGSVVPMDRPPTPEELGLFETANNDDQPSDAVEDDVEGDVEEYIDADDDFTQEFDGSWYLIEPTPGQMLTLLLRSLPPQESTQAGQDEEQTASSPSTGSRAEPSADSSEGTPSASELDMMSVVRGCRFQARWMGNHLRWSCRMTLDANDEIALSELAWLDAEVTAVRRDGVDVPFEWTGERVRWTAPIEDKAVNPMETTSSANVTVSFVFEGVSKQDGKLVRLPQPRFPDGRFLVPPQTWQMQLEVPSWSVLREIHLPDGWNVRQLDPDVARPLERIGGTGTSENTERSSDATSTWLASGPPPKTDEAWSMTVVPNDALVFANHQVRFEMDETSIQARGKVTVEMPPGAVKPIVMEIQDGFQFEFVGVGEARRSVPTGPPVGRGRRLTIWPGGNEIVDNRVSVYVTARARRNSLYRQNNNWPNSNADASNDSDEAATTALPSPAANATAGAAQTANAKTATKNAADNTNKNDQKKENSPQRPGAPSSLTGVKPPGNRGAAIAGQSIQPVGSLWLIRAV</sequence>
<accession>M5UAE1</accession>
<feature type="region of interest" description="Disordered" evidence="1">
    <location>
        <begin position="608"/>
        <end position="638"/>
    </location>
</feature>
<feature type="compositionally biased region" description="Acidic residues" evidence="1">
    <location>
        <begin position="229"/>
        <end position="257"/>
    </location>
</feature>
<comment type="caution">
    <text evidence="3">The sequence shown here is derived from an EMBL/GenBank/DDBJ whole genome shotgun (WGS) entry which is preliminary data.</text>
</comment>
<feature type="compositionally biased region" description="Low complexity" evidence="1">
    <location>
        <begin position="752"/>
        <end position="802"/>
    </location>
</feature>
<feature type="region of interest" description="Disordered" evidence="1">
    <location>
        <begin position="23"/>
        <end position="105"/>
    </location>
</feature>
<evidence type="ECO:0000256" key="1">
    <source>
        <dbReference type="SAM" id="MobiDB-lite"/>
    </source>
</evidence>
<feature type="compositionally biased region" description="Basic and acidic residues" evidence="1">
    <location>
        <begin position="803"/>
        <end position="812"/>
    </location>
</feature>
<dbReference type="EMBL" id="ANOH01000009">
    <property type="protein sequence ID" value="EMI58402.1"/>
    <property type="molecule type" value="Genomic_DNA"/>
</dbReference>
<protein>
    <submittedName>
        <fullName evidence="3">Putative secreted protein</fullName>
    </submittedName>
</protein>
<feature type="compositionally biased region" description="Acidic residues" evidence="1">
    <location>
        <begin position="33"/>
        <end position="49"/>
    </location>
</feature>
<organism evidence="3 4">
    <name type="scientific">Rhodopirellula sallentina SM41</name>
    <dbReference type="NCBI Taxonomy" id="1263870"/>
    <lineage>
        <taxon>Bacteria</taxon>
        <taxon>Pseudomonadati</taxon>
        <taxon>Planctomycetota</taxon>
        <taxon>Planctomycetia</taxon>
        <taxon>Pirellulales</taxon>
        <taxon>Pirellulaceae</taxon>
        <taxon>Rhodopirellula</taxon>
    </lineage>
</organism>
<name>M5UAE1_9BACT</name>
<proteinExistence type="predicted"/>
<evidence type="ECO:0000313" key="3">
    <source>
        <dbReference type="EMBL" id="EMI58402.1"/>
    </source>
</evidence>
<feature type="region of interest" description="Disordered" evidence="1">
    <location>
        <begin position="413"/>
        <end position="451"/>
    </location>
</feature>
<keyword evidence="4" id="KW-1185">Reference proteome</keyword>
<reference evidence="3 4" key="1">
    <citation type="journal article" date="2013" name="Mar. Genomics">
        <title>Expression of sulfatases in Rhodopirellula baltica and the diversity of sulfatases in the genus Rhodopirellula.</title>
        <authorList>
            <person name="Wegner C.E."/>
            <person name="Richter-Heitmann T."/>
            <person name="Klindworth A."/>
            <person name="Klockow C."/>
            <person name="Richter M."/>
            <person name="Achstetter T."/>
            <person name="Glockner F.O."/>
            <person name="Harder J."/>
        </authorList>
    </citation>
    <scope>NUCLEOTIDE SEQUENCE [LARGE SCALE GENOMIC DNA]</scope>
    <source>
        <strain evidence="3 4">SM41</strain>
    </source>
</reference>
<feature type="compositionally biased region" description="Polar residues" evidence="1">
    <location>
        <begin position="413"/>
        <end position="448"/>
    </location>
</feature>
<feature type="chain" id="PRO_5004073318" evidence="2">
    <location>
        <begin position="18"/>
        <end position="852"/>
    </location>
</feature>
<evidence type="ECO:0000313" key="4">
    <source>
        <dbReference type="Proteomes" id="UP000011885"/>
    </source>
</evidence>
<dbReference type="Proteomes" id="UP000011885">
    <property type="component" value="Unassembled WGS sequence"/>
</dbReference>
<feature type="signal peptide" evidence="2">
    <location>
        <begin position="1"/>
        <end position="17"/>
    </location>
</feature>
<evidence type="ECO:0000256" key="2">
    <source>
        <dbReference type="SAM" id="SignalP"/>
    </source>
</evidence>
<gene>
    <name evidence="3" type="ORF">RSSM_00171</name>
</gene>
<dbReference type="AlphaFoldDB" id="M5UAE1"/>
<feature type="region of interest" description="Disordered" evidence="1">
    <location>
        <begin position="750"/>
        <end position="836"/>
    </location>
</feature>